<evidence type="ECO:0000313" key="1">
    <source>
        <dbReference type="EMBL" id="KAK5604786.1"/>
    </source>
</evidence>
<accession>A0AAV9R4U3</accession>
<organism evidence="1 2">
    <name type="scientific">Crenichthys baileyi</name>
    <name type="common">White River springfish</name>
    <dbReference type="NCBI Taxonomy" id="28760"/>
    <lineage>
        <taxon>Eukaryota</taxon>
        <taxon>Metazoa</taxon>
        <taxon>Chordata</taxon>
        <taxon>Craniata</taxon>
        <taxon>Vertebrata</taxon>
        <taxon>Euteleostomi</taxon>
        <taxon>Actinopterygii</taxon>
        <taxon>Neopterygii</taxon>
        <taxon>Teleostei</taxon>
        <taxon>Neoteleostei</taxon>
        <taxon>Acanthomorphata</taxon>
        <taxon>Ovalentaria</taxon>
        <taxon>Atherinomorphae</taxon>
        <taxon>Cyprinodontiformes</taxon>
        <taxon>Goodeidae</taxon>
        <taxon>Crenichthys</taxon>
    </lineage>
</organism>
<name>A0AAV9R4U3_9TELE</name>
<keyword evidence="2" id="KW-1185">Reference proteome</keyword>
<comment type="caution">
    <text evidence="1">The sequence shown here is derived from an EMBL/GenBank/DDBJ whole genome shotgun (WGS) entry which is preliminary data.</text>
</comment>
<evidence type="ECO:0000313" key="2">
    <source>
        <dbReference type="Proteomes" id="UP001311232"/>
    </source>
</evidence>
<sequence length="109" mass="12076">MSSQQGNIVIMFVRQSIDPKYALFLAPQVVDKHGFSPSVSSVGQPNSRYKRPERLLSAVPWEQWLTGQSKDNDGVHCLALLASPLLSRHTLELPPMAEVTMLLIASALY</sequence>
<protein>
    <submittedName>
        <fullName evidence="1">Uncharacterized protein</fullName>
    </submittedName>
</protein>
<proteinExistence type="predicted"/>
<reference evidence="1 2" key="1">
    <citation type="submission" date="2021-06" db="EMBL/GenBank/DDBJ databases">
        <authorList>
            <person name="Palmer J.M."/>
        </authorList>
    </citation>
    <scope>NUCLEOTIDE SEQUENCE [LARGE SCALE GENOMIC DNA]</scope>
    <source>
        <strain evidence="1 2">MEX-2019</strain>
        <tissue evidence="1">Muscle</tissue>
    </source>
</reference>
<dbReference type="Proteomes" id="UP001311232">
    <property type="component" value="Unassembled WGS sequence"/>
</dbReference>
<gene>
    <name evidence="1" type="ORF">CRENBAI_010901</name>
</gene>
<dbReference type="AlphaFoldDB" id="A0AAV9R4U3"/>
<dbReference type="EMBL" id="JAHHUM010002326">
    <property type="protein sequence ID" value="KAK5604786.1"/>
    <property type="molecule type" value="Genomic_DNA"/>
</dbReference>